<sequence>MMQMDNTNYSESSTSPMLSPELQQNFYSSPTKSVSFTSSSSPISIMMYPDSQSTTPLTPAAVSPMSTVLYDPMVQQRKFSVDIGPFGYSSQPQFFDTYRMIGNYDYHNQQQQTTTGHNIMNPAVIIPQSQEQHQFNTDTIISPTADVNEQQQQQSVTASSSIATKTKQQRSSDAPAIQHKHVCKYAYCGWSFKRYEHLKRHMLVHTGERPHVCHFLGCGKSFSRSDNFHAHCRTHAKKTMIQEQQQQRRSSSSRGSKPSSKNGNSISTSSSATTNVAKPMTAAVSTTTNNMFSPFDYSTYEQQRSTSQQFPDHGNNTTLATMSGNIVFNDQHINMEPTYLSGPSPSTMSSSFSSTDISNSEYFMFQNSNNAQWGNVDCSTTTTSVPPRRASFPVTSTTASTIAQNKSHVCPVSQCQRRFKRLEHLKRHMRIHTLERPFPCSYPNCHKTFSRSDNLSQHMKTHQRHEDRRKRQLQQQQEKQHHMSTSQYQQTTTIMQRTNESTNNNNDAFLKMTNISNLQHQWSDVVAVTAARQ</sequence>
<evidence type="ECO:0000313" key="12">
    <source>
        <dbReference type="EMBL" id="KAG2226141.1"/>
    </source>
</evidence>
<keyword evidence="7" id="KW-0804">Transcription</keyword>
<keyword evidence="3" id="KW-0677">Repeat</keyword>
<dbReference type="GO" id="GO:0000981">
    <property type="term" value="F:DNA-binding transcription factor activity, RNA polymerase II-specific"/>
    <property type="evidence" value="ECO:0007669"/>
    <property type="project" value="UniProtKB-ARBA"/>
</dbReference>
<feature type="region of interest" description="Disordered" evidence="10">
    <location>
        <begin position="237"/>
        <end position="276"/>
    </location>
</feature>
<keyword evidence="5" id="KW-0862">Zinc</keyword>
<comment type="caution">
    <text evidence="12">The sequence shown here is derived from an EMBL/GenBank/DDBJ whole genome shotgun (WGS) entry which is preliminary data.</text>
</comment>
<dbReference type="OrthoDB" id="6365676at2759"/>
<evidence type="ECO:0000256" key="10">
    <source>
        <dbReference type="SAM" id="MobiDB-lite"/>
    </source>
</evidence>
<dbReference type="GO" id="GO:0005634">
    <property type="term" value="C:nucleus"/>
    <property type="evidence" value="ECO:0007669"/>
    <property type="project" value="UniProtKB-SubCell"/>
</dbReference>
<dbReference type="GO" id="GO:1990527">
    <property type="term" value="C:Tec1p-Ste12p-Dig1p complex"/>
    <property type="evidence" value="ECO:0007669"/>
    <property type="project" value="TreeGrafter"/>
</dbReference>
<evidence type="ECO:0000256" key="7">
    <source>
        <dbReference type="ARBA" id="ARBA00023163"/>
    </source>
</evidence>
<evidence type="ECO:0000256" key="2">
    <source>
        <dbReference type="ARBA" id="ARBA00022723"/>
    </source>
</evidence>
<accession>A0A8H7SD95</accession>
<dbReference type="FunFam" id="3.30.160.60:FF:000072">
    <property type="entry name" value="zinc finger protein 143 isoform X1"/>
    <property type="match status" value="1"/>
</dbReference>
<feature type="compositionally biased region" description="Polar residues" evidence="10">
    <location>
        <begin position="148"/>
        <end position="172"/>
    </location>
</feature>
<evidence type="ECO:0000313" key="13">
    <source>
        <dbReference type="Proteomes" id="UP000646827"/>
    </source>
</evidence>
<dbReference type="GO" id="GO:1990526">
    <property type="term" value="C:Ste12p-Dig1p-Dig2p complex"/>
    <property type="evidence" value="ECO:0007669"/>
    <property type="project" value="TreeGrafter"/>
</dbReference>
<dbReference type="FunFam" id="3.30.160.60:FF:000125">
    <property type="entry name" value="Putative zinc finger protein 143"/>
    <property type="match status" value="1"/>
</dbReference>
<proteinExistence type="predicted"/>
<dbReference type="PROSITE" id="PS50157">
    <property type="entry name" value="ZINC_FINGER_C2H2_2"/>
    <property type="match status" value="4"/>
</dbReference>
<feature type="domain" description="C2H2-type" evidence="11">
    <location>
        <begin position="181"/>
        <end position="210"/>
    </location>
</feature>
<feature type="domain" description="C2H2-type" evidence="11">
    <location>
        <begin position="408"/>
        <end position="437"/>
    </location>
</feature>
<feature type="region of interest" description="Disordered" evidence="10">
    <location>
        <begin position="449"/>
        <end position="491"/>
    </location>
</feature>
<comment type="subcellular location">
    <subcellularLocation>
        <location evidence="1">Nucleus</location>
    </subcellularLocation>
</comment>
<dbReference type="GO" id="GO:0008270">
    <property type="term" value="F:zinc ion binding"/>
    <property type="evidence" value="ECO:0007669"/>
    <property type="project" value="UniProtKB-KW"/>
</dbReference>
<dbReference type="AlphaFoldDB" id="A0A8H7SD95"/>
<feature type="region of interest" description="Disordered" evidence="10">
    <location>
        <begin position="148"/>
        <end position="175"/>
    </location>
</feature>
<keyword evidence="4 9" id="KW-0863">Zinc-finger</keyword>
<reference evidence="12 13" key="1">
    <citation type="submission" date="2020-12" db="EMBL/GenBank/DDBJ databases">
        <title>Metabolic potential, ecology and presence of endohyphal bacteria is reflected in genomic diversity of Mucoromycotina.</title>
        <authorList>
            <person name="Muszewska A."/>
            <person name="Okrasinska A."/>
            <person name="Steczkiewicz K."/>
            <person name="Drgas O."/>
            <person name="Orlowska M."/>
            <person name="Perlinska-Lenart U."/>
            <person name="Aleksandrzak-Piekarczyk T."/>
            <person name="Szatraj K."/>
            <person name="Zielenkiewicz U."/>
            <person name="Pilsyk S."/>
            <person name="Malc E."/>
            <person name="Mieczkowski P."/>
            <person name="Kruszewska J.S."/>
            <person name="Biernat P."/>
            <person name="Pawlowska J."/>
        </authorList>
    </citation>
    <scope>NUCLEOTIDE SEQUENCE [LARGE SCALE GENOMIC DNA]</scope>
    <source>
        <strain evidence="12 13">CBS 142.35</strain>
    </source>
</reference>
<dbReference type="InterPro" id="IPR052127">
    <property type="entry name" value="STE12_transcription_factor"/>
</dbReference>
<evidence type="ECO:0000256" key="4">
    <source>
        <dbReference type="ARBA" id="ARBA00022771"/>
    </source>
</evidence>
<dbReference type="InterPro" id="IPR013087">
    <property type="entry name" value="Znf_C2H2_type"/>
</dbReference>
<feature type="compositionally biased region" description="Basic residues" evidence="10">
    <location>
        <begin position="459"/>
        <end position="472"/>
    </location>
</feature>
<keyword evidence="13" id="KW-1185">Reference proteome</keyword>
<dbReference type="Proteomes" id="UP000646827">
    <property type="component" value="Unassembled WGS sequence"/>
</dbReference>
<keyword evidence="2" id="KW-0479">Metal-binding</keyword>
<protein>
    <recommendedName>
        <fullName evidence="11">C2H2-type domain-containing protein</fullName>
    </recommendedName>
</protein>
<evidence type="ECO:0000256" key="6">
    <source>
        <dbReference type="ARBA" id="ARBA00023015"/>
    </source>
</evidence>
<keyword evidence="8" id="KW-0539">Nucleus</keyword>
<dbReference type="Pfam" id="PF00096">
    <property type="entry name" value="zf-C2H2"/>
    <property type="match status" value="3"/>
</dbReference>
<evidence type="ECO:0000256" key="1">
    <source>
        <dbReference type="ARBA" id="ARBA00004123"/>
    </source>
</evidence>
<gene>
    <name evidence="12" type="ORF">INT45_011758</name>
</gene>
<evidence type="ECO:0000256" key="5">
    <source>
        <dbReference type="ARBA" id="ARBA00022833"/>
    </source>
</evidence>
<dbReference type="GO" id="GO:0000978">
    <property type="term" value="F:RNA polymerase II cis-regulatory region sequence-specific DNA binding"/>
    <property type="evidence" value="ECO:0007669"/>
    <property type="project" value="UniProtKB-ARBA"/>
</dbReference>
<dbReference type="PROSITE" id="PS00028">
    <property type="entry name" value="ZINC_FINGER_C2H2_1"/>
    <property type="match status" value="4"/>
</dbReference>
<feature type="compositionally biased region" description="Low complexity" evidence="10">
    <location>
        <begin position="241"/>
        <end position="275"/>
    </location>
</feature>
<dbReference type="SMART" id="SM00355">
    <property type="entry name" value="ZnF_C2H2"/>
    <property type="match status" value="4"/>
</dbReference>
<dbReference type="EMBL" id="JAEPRB010000020">
    <property type="protein sequence ID" value="KAG2226141.1"/>
    <property type="molecule type" value="Genomic_DNA"/>
</dbReference>
<name>A0A8H7SD95_9FUNG</name>
<dbReference type="PANTHER" id="PTHR47427:SF1">
    <property type="entry name" value="PROTEIN STE12"/>
    <property type="match status" value="1"/>
</dbReference>
<evidence type="ECO:0000256" key="3">
    <source>
        <dbReference type="ARBA" id="ARBA00022737"/>
    </source>
</evidence>
<evidence type="ECO:0000256" key="9">
    <source>
        <dbReference type="PROSITE-ProRule" id="PRU00042"/>
    </source>
</evidence>
<dbReference type="SUPFAM" id="SSF57667">
    <property type="entry name" value="beta-beta-alpha zinc fingers"/>
    <property type="match status" value="3"/>
</dbReference>
<evidence type="ECO:0000256" key="8">
    <source>
        <dbReference type="ARBA" id="ARBA00023242"/>
    </source>
</evidence>
<dbReference type="Gene3D" id="3.30.160.60">
    <property type="entry name" value="Classic Zinc Finger"/>
    <property type="match status" value="4"/>
</dbReference>
<evidence type="ECO:0000259" key="11">
    <source>
        <dbReference type="PROSITE" id="PS50157"/>
    </source>
</evidence>
<feature type="domain" description="C2H2-type" evidence="11">
    <location>
        <begin position="211"/>
        <end position="240"/>
    </location>
</feature>
<keyword evidence="6" id="KW-0805">Transcription regulation</keyword>
<organism evidence="12 13">
    <name type="scientific">Circinella minor</name>
    <dbReference type="NCBI Taxonomy" id="1195481"/>
    <lineage>
        <taxon>Eukaryota</taxon>
        <taxon>Fungi</taxon>
        <taxon>Fungi incertae sedis</taxon>
        <taxon>Mucoromycota</taxon>
        <taxon>Mucoromycotina</taxon>
        <taxon>Mucoromycetes</taxon>
        <taxon>Mucorales</taxon>
        <taxon>Lichtheimiaceae</taxon>
        <taxon>Circinella</taxon>
    </lineage>
</organism>
<dbReference type="InterPro" id="IPR036236">
    <property type="entry name" value="Znf_C2H2_sf"/>
</dbReference>
<dbReference type="FunFam" id="3.30.160.60:FF:000446">
    <property type="entry name" value="Zinc finger protein"/>
    <property type="match status" value="1"/>
</dbReference>
<dbReference type="PANTHER" id="PTHR47427">
    <property type="entry name" value="PROTEIN STE12"/>
    <property type="match status" value="1"/>
</dbReference>
<feature type="domain" description="C2H2-type" evidence="11">
    <location>
        <begin position="438"/>
        <end position="467"/>
    </location>
</feature>